<comment type="caution">
    <text evidence="1">The sequence shown here is derived from an EMBL/GenBank/DDBJ whole genome shotgun (WGS) entry which is preliminary data.</text>
</comment>
<organism evidence="1 2">
    <name type="scientific">Undibacterium danionis</name>
    <dbReference type="NCBI Taxonomy" id="1812100"/>
    <lineage>
        <taxon>Bacteria</taxon>
        <taxon>Pseudomonadati</taxon>
        <taxon>Pseudomonadota</taxon>
        <taxon>Betaproteobacteria</taxon>
        <taxon>Burkholderiales</taxon>
        <taxon>Oxalobacteraceae</taxon>
        <taxon>Undibacterium</taxon>
    </lineage>
</organism>
<sequence>MDATGTWEYHGPAELGKWLKTEQRNNKVRFQLELQRGSPSYNSGWIEGEFELHDKSGTFQKTFYGRLCEITFQFFSNHVEISQSAGSDSDCGFGNNVWAQGRLKRKSRSIPKFTNNDPRTGD</sequence>
<protein>
    <submittedName>
        <fullName evidence="1">Uncharacterized protein</fullName>
    </submittedName>
</protein>
<evidence type="ECO:0000313" key="1">
    <source>
        <dbReference type="EMBL" id="MFC0350480.1"/>
    </source>
</evidence>
<name>A0ABV6IF79_9BURK</name>
<dbReference type="Proteomes" id="UP001589844">
    <property type="component" value="Unassembled WGS sequence"/>
</dbReference>
<keyword evidence="2" id="KW-1185">Reference proteome</keyword>
<accession>A0ABV6IF79</accession>
<evidence type="ECO:0000313" key="2">
    <source>
        <dbReference type="Proteomes" id="UP001589844"/>
    </source>
</evidence>
<gene>
    <name evidence="1" type="ORF">ACFFJH_11725</name>
</gene>
<dbReference type="EMBL" id="JBHLXJ010000013">
    <property type="protein sequence ID" value="MFC0350480.1"/>
    <property type="molecule type" value="Genomic_DNA"/>
</dbReference>
<dbReference type="RefSeq" id="WP_390212818.1">
    <property type="nucleotide sequence ID" value="NZ_JBHLXJ010000013.1"/>
</dbReference>
<reference evidence="1 2" key="1">
    <citation type="submission" date="2024-09" db="EMBL/GenBank/DDBJ databases">
        <authorList>
            <person name="Sun Q."/>
            <person name="Mori K."/>
        </authorList>
    </citation>
    <scope>NUCLEOTIDE SEQUENCE [LARGE SCALE GENOMIC DNA]</scope>
    <source>
        <strain evidence="1 2">CCM 8677</strain>
    </source>
</reference>
<proteinExistence type="predicted"/>